<name>A0A2U8GVX8_9RHOO</name>
<dbReference type="GO" id="GO:0009055">
    <property type="term" value="F:electron transfer activity"/>
    <property type="evidence" value="ECO:0007669"/>
    <property type="project" value="InterPro"/>
</dbReference>
<evidence type="ECO:0000256" key="4">
    <source>
        <dbReference type="PROSITE-ProRule" id="PRU00433"/>
    </source>
</evidence>
<feature type="signal peptide" evidence="5">
    <location>
        <begin position="1"/>
        <end position="21"/>
    </location>
</feature>
<dbReference type="InterPro" id="IPR009056">
    <property type="entry name" value="Cyt_c-like_dom"/>
</dbReference>
<organism evidence="7 8">
    <name type="scientific">Parazoarcus communis</name>
    <dbReference type="NCBI Taxonomy" id="41977"/>
    <lineage>
        <taxon>Bacteria</taxon>
        <taxon>Pseudomonadati</taxon>
        <taxon>Pseudomonadota</taxon>
        <taxon>Betaproteobacteria</taxon>
        <taxon>Rhodocyclales</taxon>
        <taxon>Zoogloeaceae</taxon>
        <taxon>Parazoarcus</taxon>
    </lineage>
</organism>
<accession>A0A2U8GVX8</accession>
<evidence type="ECO:0000256" key="2">
    <source>
        <dbReference type="ARBA" id="ARBA00022723"/>
    </source>
</evidence>
<proteinExistence type="predicted"/>
<gene>
    <name evidence="7" type="ORF">CEW87_00075</name>
</gene>
<dbReference type="EMBL" id="CP022188">
    <property type="protein sequence ID" value="AWI77877.1"/>
    <property type="molecule type" value="Genomic_DNA"/>
</dbReference>
<dbReference type="PROSITE" id="PS51007">
    <property type="entry name" value="CYTC"/>
    <property type="match status" value="1"/>
</dbReference>
<protein>
    <submittedName>
        <fullName evidence="7">Cytochrome C552</fullName>
    </submittedName>
</protein>
<sequence length="127" mass="13111">MISIRSFAGIAVFALAASSHAADPMADAEMTKLASSSGCLTCHSIESGKPGPNGMAPIGPAWQDVGKQYAGKPGAGEFLTRIVLEGSSPYSSHWKGKVSGLSMPPNAVAITEGNARRLVDWILALGR</sequence>
<evidence type="ECO:0000313" key="8">
    <source>
        <dbReference type="Proteomes" id="UP000244902"/>
    </source>
</evidence>
<evidence type="ECO:0000256" key="3">
    <source>
        <dbReference type="ARBA" id="ARBA00023004"/>
    </source>
</evidence>
<dbReference type="Proteomes" id="UP000244902">
    <property type="component" value="Chromosome"/>
</dbReference>
<evidence type="ECO:0000256" key="1">
    <source>
        <dbReference type="ARBA" id="ARBA00022617"/>
    </source>
</evidence>
<dbReference type="InterPro" id="IPR036909">
    <property type="entry name" value="Cyt_c-like_dom_sf"/>
</dbReference>
<dbReference type="OrthoDB" id="9811281at2"/>
<dbReference type="Gene3D" id="1.10.760.10">
    <property type="entry name" value="Cytochrome c-like domain"/>
    <property type="match status" value="1"/>
</dbReference>
<dbReference type="AlphaFoldDB" id="A0A2U8GVX8"/>
<keyword evidence="2 4" id="KW-0479">Metal-binding</keyword>
<feature type="chain" id="PRO_5015933981" evidence="5">
    <location>
        <begin position="22"/>
        <end position="127"/>
    </location>
</feature>
<evidence type="ECO:0000313" key="7">
    <source>
        <dbReference type="EMBL" id="AWI77877.1"/>
    </source>
</evidence>
<dbReference type="RefSeq" id="WP_108971006.1">
    <property type="nucleotide sequence ID" value="NZ_CP022188.1"/>
</dbReference>
<dbReference type="GO" id="GO:0046872">
    <property type="term" value="F:metal ion binding"/>
    <property type="evidence" value="ECO:0007669"/>
    <property type="project" value="UniProtKB-KW"/>
</dbReference>
<dbReference type="Pfam" id="PF00034">
    <property type="entry name" value="Cytochrom_C"/>
    <property type="match status" value="1"/>
</dbReference>
<keyword evidence="3 4" id="KW-0408">Iron</keyword>
<keyword evidence="1 4" id="KW-0349">Heme</keyword>
<dbReference type="GO" id="GO:0020037">
    <property type="term" value="F:heme binding"/>
    <property type="evidence" value="ECO:0007669"/>
    <property type="project" value="InterPro"/>
</dbReference>
<reference evidence="7 8" key="1">
    <citation type="submission" date="2017-06" db="EMBL/GenBank/DDBJ databases">
        <title>Azoarcus sp. TSNA42 complete genome sequence.</title>
        <authorList>
            <person name="Woo J.-H."/>
            <person name="Kim H.-S."/>
        </authorList>
    </citation>
    <scope>NUCLEOTIDE SEQUENCE [LARGE SCALE GENOMIC DNA]</scope>
    <source>
        <strain evidence="7 8">TSNA42</strain>
    </source>
</reference>
<keyword evidence="5" id="KW-0732">Signal</keyword>
<feature type="domain" description="Cytochrome c" evidence="6">
    <location>
        <begin position="4"/>
        <end position="126"/>
    </location>
</feature>
<dbReference type="SUPFAM" id="SSF46626">
    <property type="entry name" value="Cytochrome c"/>
    <property type="match status" value="1"/>
</dbReference>
<evidence type="ECO:0000256" key="5">
    <source>
        <dbReference type="SAM" id="SignalP"/>
    </source>
</evidence>
<evidence type="ECO:0000259" key="6">
    <source>
        <dbReference type="PROSITE" id="PS51007"/>
    </source>
</evidence>